<dbReference type="PANTHER" id="PTHR43356:SF2">
    <property type="entry name" value="PHOSPHATE ACETYLTRANSFERASE"/>
    <property type="match status" value="1"/>
</dbReference>
<gene>
    <name evidence="5" type="ORF">A8926_5440</name>
</gene>
<dbReference type="GO" id="GO:0016746">
    <property type="term" value="F:acyltransferase activity"/>
    <property type="evidence" value="ECO:0007669"/>
    <property type="project" value="UniProtKB-KW"/>
</dbReference>
<proteinExistence type="inferred from homology"/>
<dbReference type="PANTHER" id="PTHR43356">
    <property type="entry name" value="PHOSPHATE ACETYLTRANSFERASE"/>
    <property type="match status" value="1"/>
</dbReference>
<accession>A0A2N3Y3J0</accession>
<dbReference type="Pfam" id="PF01515">
    <property type="entry name" value="PTA_PTB"/>
    <property type="match status" value="1"/>
</dbReference>
<dbReference type="SUPFAM" id="SSF53659">
    <property type="entry name" value="Isocitrate/Isopropylmalate dehydrogenase-like"/>
    <property type="match status" value="1"/>
</dbReference>
<dbReference type="EMBL" id="PJNB01000001">
    <property type="protein sequence ID" value="PKW17472.1"/>
    <property type="molecule type" value="Genomic_DNA"/>
</dbReference>
<evidence type="ECO:0000313" key="6">
    <source>
        <dbReference type="Proteomes" id="UP000233786"/>
    </source>
</evidence>
<dbReference type="OrthoDB" id="9801735at2"/>
<keyword evidence="3" id="KW-0012">Acyltransferase</keyword>
<feature type="domain" description="Phosphate acetyl/butaryl transferase" evidence="4">
    <location>
        <begin position="85"/>
        <end position="287"/>
    </location>
</feature>
<evidence type="ECO:0000256" key="2">
    <source>
        <dbReference type="ARBA" id="ARBA00022679"/>
    </source>
</evidence>
<dbReference type="STRING" id="994479.GCA_000194155_01007"/>
<keyword evidence="6" id="KW-1185">Reference proteome</keyword>
<evidence type="ECO:0000256" key="3">
    <source>
        <dbReference type="ARBA" id="ARBA00023315"/>
    </source>
</evidence>
<dbReference type="AlphaFoldDB" id="A0A2N3Y3J0"/>
<comment type="similarity">
    <text evidence="1">Belongs to the phosphate acetyltransferase and butyryltransferase family.</text>
</comment>
<comment type="caution">
    <text evidence="5">The sequence shown here is derived from an EMBL/GenBank/DDBJ whole genome shotgun (WGS) entry which is preliminary data.</text>
</comment>
<dbReference type="InterPro" id="IPR012147">
    <property type="entry name" value="P_Ac_Bu_trans"/>
</dbReference>
<organism evidence="5 6">
    <name type="scientific">Saccharopolyspora spinosa</name>
    <dbReference type="NCBI Taxonomy" id="60894"/>
    <lineage>
        <taxon>Bacteria</taxon>
        <taxon>Bacillati</taxon>
        <taxon>Actinomycetota</taxon>
        <taxon>Actinomycetes</taxon>
        <taxon>Pseudonocardiales</taxon>
        <taxon>Pseudonocardiaceae</taxon>
        <taxon>Saccharopolyspora</taxon>
    </lineage>
</organism>
<evidence type="ECO:0000313" key="5">
    <source>
        <dbReference type="EMBL" id="PKW17472.1"/>
    </source>
</evidence>
<dbReference type="InterPro" id="IPR002505">
    <property type="entry name" value="PTA_PTB"/>
</dbReference>
<evidence type="ECO:0000259" key="4">
    <source>
        <dbReference type="Pfam" id="PF01515"/>
    </source>
</evidence>
<dbReference type="InterPro" id="IPR050500">
    <property type="entry name" value="Phos_Acetyltrans/Butyryltrans"/>
</dbReference>
<dbReference type="PIRSF" id="PIRSF000428">
    <property type="entry name" value="P_Ac_trans"/>
    <property type="match status" value="1"/>
</dbReference>
<dbReference type="Proteomes" id="UP000233786">
    <property type="component" value="Unassembled WGS sequence"/>
</dbReference>
<reference evidence="5" key="1">
    <citation type="submission" date="2017-12" db="EMBL/GenBank/DDBJ databases">
        <title>Sequencing the genomes of 1000 Actinobacteria strains.</title>
        <authorList>
            <person name="Klenk H.-P."/>
        </authorList>
    </citation>
    <scope>NUCLEOTIDE SEQUENCE [LARGE SCALE GENOMIC DNA]</scope>
    <source>
        <strain evidence="5">DSM 44228</strain>
    </source>
</reference>
<dbReference type="RefSeq" id="WP_044572579.1">
    <property type="nucleotide sequence ID" value="NZ_CP061007.1"/>
</dbReference>
<protein>
    <submittedName>
        <fullName evidence="5">Phosphate acetyltransferase</fullName>
    </submittedName>
</protein>
<name>A0A2N3Y3J0_SACSN</name>
<sequence>MSEPGLPPFESIIAGLTARPLARCVVVAPHSVEAIAAVAQVVAEGAVLDLTGDRARIKNLLAEAEVDVSAVRIHDSGDSDTAVDRAVDLIRTGDAEFVVKGSIPTADLLGGLLRQRLPGRSACASHIYVMQLEQFGGRTVLLTDAGVNIEPDLATKAAIVENALQLYSVLSSARPRLAVLSAIEKVSTRIPATLDAAELRLMAERGKLGAVDVDGPMPLDAALFPESAVNKNLAGEVAGQADILLAPDLNSGNLLAKALVGHHAPAMGVVLGAGVPVALPSRGDTVATRRHSFYLASHLTRSAATSPNGCDRE</sequence>
<evidence type="ECO:0000256" key="1">
    <source>
        <dbReference type="ARBA" id="ARBA00005656"/>
    </source>
</evidence>
<dbReference type="Gene3D" id="3.40.718.10">
    <property type="entry name" value="Isopropylmalate Dehydrogenase"/>
    <property type="match status" value="1"/>
</dbReference>
<keyword evidence="2" id="KW-0808">Transferase</keyword>